<dbReference type="SUPFAM" id="SSF53850">
    <property type="entry name" value="Periplasmic binding protein-like II"/>
    <property type="match status" value="1"/>
</dbReference>
<dbReference type="AlphaFoldDB" id="A0A4Z0BF35"/>
<keyword evidence="4" id="KW-1185">Reference proteome</keyword>
<dbReference type="EMBL" id="SMLL01000009">
    <property type="protein sequence ID" value="TFY96478.1"/>
    <property type="molecule type" value="Genomic_DNA"/>
</dbReference>
<protein>
    <submittedName>
        <fullName evidence="3">Tripartite tricarboxylate transporter substrate binding protein</fullName>
    </submittedName>
</protein>
<feature type="signal peptide" evidence="2">
    <location>
        <begin position="1"/>
        <end position="21"/>
    </location>
</feature>
<dbReference type="OrthoDB" id="8678477at2"/>
<comment type="similarity">
    <text evidence="1">Belongs to the UPF0065 (bug) family.</text>
</comment>
<accession>A0A4Z0BF35</accession>
<dbReference type="PANTHER" id="PTHR42928">
    <property type="entry name" value="TRICARBOXYLATE-BINDING PROTEIN"/>
    <property type="match status" value="1"/>
</dbReference>
<dbReference type="CDD" id="cd13578">
    <property type="entry name" value="PBP2_Bug27"/>
    <property type="match status" value="1"/>
</dbReference>
<evidence type="ECO:0000256" key="2">
    <source>
        <dbReference type="SAM" id="SignalP"/>
    </source>
</evidence>
<evidence type="ECO:0000313" key="4">
    <source>
        <dbReference type="Proteomes" id="UP000297564"/>
    </source>
</evidence>
<dbReference type="Gene3D" id="3.40.190.150">
    <property type="entry name" value="Bordetella uptake gene, domain 1"/>
    <property type="match status" value="1"/>
</dbReference>
<dbReference type="PANTHER" id="PTHR42928:SF5">
    <property type="entry name" value="BLR1237 PROTEIN"/>
    <property type="match status" value="1"/>
</dbReference>
<reference evidence="3 4" key="1">
    <citation type="submission" date="2019-03" db="EMBL/GenBank/DDBJ databases">
        <title>Ramlibacter rhizophilus CCTCC AB2015357, whole genome shotgun sequence.</title>
        <authorList>
            <person name="Zhang X."/>
            <person name="Feng G."/>
            <person name="Zhu H."/>
        </authorList>
    </citation>
    <scope>NUCLEOTIDE SEQUENCE [LARGE SCALE GENOMIC DNA]</scope>
    <source>
        <strain evidence="3 4">CCTCC AB2015357</strain>
    </source>
</reference>
<dbReference type="RefSeq" id="WP_135287123.1">
    <property type="nucleotide sequence ID" value="NZ_SMLL01000009.1"/>
</dbReference>
<organism evidence="3 4">
    <name type="scientific">Ramlibacter rhizophilus</name>
    <dbReference type="NCBI Taxonomy" id="1781167"/>
    <lineage>
        <taxon>Bacteria</taxon>
        <taxon>Pseudomonadati</taxon>
        <taxon>Pseudomonadota</taxon>
        <taxon>Betaproteobacteria</taxon>
        <taxon>Burkholderiales</taxon>
        <taxon>Comamonadaceae</taxon>
        <taxon>Ramlibacter</taxon>
    </lineage>
</organism>
<keyword evidence="2" id="KW-0732">Signal</keyword>
<feature type="chain" id="PRO_5021271315" evidence="2">
    <location>
        <begin position="22"/>
        <end position="320"/>
    </location>
</feature>
<dbReference type="InterPro" id="IPR005064">
    <property type="entry name" value="BUG"/>
</dbReference>
<dbReference type="InterPro" id="IPR042100">
    <property type="entry name" value="Bug_dom1"/>
</dbReference>
<name>A0A4Z0BF35_9BURK</name>
<evidence type="ECO:0000313" key="3">
    <source>
        <dbReference type="EMBL" id="TFY96478.1"/>
    </source>
</evidence>
<dbReference type="Pfam" id="PF03401">
    <property type="entry name" value="TctC"/>
    <property type="match status" value="1"/>
</dbReference>
<evidence type="ECO:0000256" key="1">
    <source>
        <dbReference type="ARBA" id="ARBA00006987"/>
    </source>
</evidence>
<dbReference type="PIRSF" id="PIRSF017082">
    <property type="entry name" value="YflP"/>
    <property type="match status" value="1"/>
</dbReference>
<comment type="caution">
    <text evidence="3">The sequence shown here is derived from an EMBL/GenBank/DDBJ whole genome shotgun (WGS) entry which is preliminary data.</text>
</comment>
<sequence>MQRRHFTAALAATVAAPFAHAQPAWPSRPIKVLVGYPPGGFTDITARLISDKLQARLGQPVIVENKPGANGIVAVDTLAKAAPDGSTFAVVIAAHAANTTLYKKLPYDPKDVTGVSLIGVSPLIYAANNDGPFKNAKELVAYAKANPGKISYGSSGNGSAVHLSTELLKSVTGTQMVHVPYRGSAAAFTDLLGGQIQLFGDAAQGLIAPGKAGKVRLLGVASDKRLAALPDVPTFIEQGIPGYVTSTWAGMLAPAGTPAPIVERMAEAIAAVVKMDDVKARLDTMGTIPVGNSPAEFNKFIADETAKWSKVIREAGVTLD</sequence>
<dbReference type="Gene3D" id="3.40.190.10">
    <property type="entry name" value="Periplasmic binding protein-like II"/>
    <property type="match status" value="1"/>
</dbReference>
<dbReference type="Proteomes" id="UP000297564">
    <property type="component" value="Unassembled WGS sequence"/>
</dbReference>
<proteinExistence type="inferred from homology"/>
<gene>
    <name evidence="3" type="ORF">EZ242_20860</name>
</gene>